<evidence type="ECO:0000313" key="1">
    <source>
        <dbReference type="EMBL" id="RYU12856.1"/>
    </source>
</evidence>
<dbReference type="AlphaFoldDB" id="A0A4V1Z218"/>
<organism evidence="1 2">
    <name type="scientific">Nocardioides iriomotensis</name>
    <dbReference type="NCBI Taxonomy" id="715784"/>
    <lineage>
        <taxon>Bacteria</taxon>
        <taxon>Bacillati</taxon>
        <taxon>Actinomycetota</taxon>
        <taxon>Actinomycetes</taxon>
        <taxon>Propionibacteriales</taxon>
        <taxon>Nocardioidaceae</taxon>
        <taxon>Nocardioides</taxon>
    </lineage>
</organism>
<dbReference type="Proteomes" id="UP000291189">
    <property type="component" value="Unassembled WGS sequence"/>
</dbReference>
<accession>A0A4V1Z218</accession>
<evidence type="ECO:0008006" key="3">
    <source>
        <dbReference type="Google" id="ProtNLM"/>
    </source>
</evidence>
<reference evidence="1 2" key="1">
    <citation type="submission" date="2019-01" db="EMBL/GenBank/DDBJ databases">
        <title>Nocardioides guangzhouensis sp. nov., an actinobacterium isolated from soil.</title>
        <authorList>
            <person name="Fu Y."/>
            <person name="Cai Y."/>
            <person name="Lin Z."/>
            <person name="Chen P."/>
        </authorList>
    </citation>
    <scope>NUCLEOTIDE SEQUENCE [LARGE SCALE GENOMIC DNA]</scope>
    <source>
        <strain evidence="1 2">NBRC 105384</strain>
    </source>
</reference>
<protein>
    <recommendedName>
        <fullName evidence="3">SAF domain-containing protein</fullName>
    </recommendedName>
</protein>
<evidence type="ECO:0000313" key="2">
    <source>
        <dbReference type="Proteomes" id="UP000291189"/>
    </source>
</evidence>
<dbReference type="RefSeq" id="WP_129986675.1">
    <property type="nucleotide sequence ID" value="NZ_SDPU01000020.1"/>
</dbReference>
<dbReference type="OrthoDB" id="5192391at2"/>
<comment type="caution">
    <text evidence="1">The sequence shown here is derived from an EMBL/GenBank/DDBJ whole genome shotgun (WGS) entry which is preliminary data.</text>
</comment>
<keyword evidence="2" id="KW-1185">Reference proteome</keyword>
<dbReference type="EMBL" id="SDPU01000020">
    <property type="protein sequence ID" value="RYU12856.1"/>
    <property type="molecule type" value="Genomic_DNA"/>
</dbReference>
<gene>
    <name evidence="1" type="ORF">ETU37_07785</name>
</gene>
<name>A0A4V1Z218_9ACTN</name>
<sequence length="223" mass="22991">MTLTDSRALPASPRATRHRGSVWRDPRLLVGVVVVAASGLAGALLLTGEETVDVWAVRDDLSAGEPVGLDALERREVRFTDQADADSYVSADQPLPADMTLARDVGAGELLPRGALVVGERPEVLEVPLSVPGESVPATVRSGSVVDVWVAPGPEGALDDAAGSRAALVLEGVRVVSLSRGGTALGPAAARQVIVGVEPSQESGLPEALARLSSGHVVLVRRP</sequence>
<proteinExistence type="predicted"/>